<dbReference type="Gramene" id="KMT18131">
    <property type="protein sequence ID" value="KMT18131"/>
    <property type="gene ID" value="BVRB_2g031600"/>
</dbReference>
<dbReference type="PANTHER" id="PTHR36766">
    <property type="entry name" value="PLANT BROAD-SPECTRUM MILDEW RESISTANCE PROTEIN RPW8"/>
    <property type="match status" value="1"/>
</dbReference>
<evidence type="ECO:0000256" key="1">
    <source>
        <dbReference type="ARBA" id="ARBA00022614"/>
    </source>
</evidence>
<evidence type="ECO:0000256" key="6">
    <source>
        <dbReference type="SAM" id="SignalP"/>
    </source>
</evidence>
<reference evidence="9 10" key="1">
    <citation type="journal article" date="2014" name="Nature">
        <title>The genome of the recently domesticated crop plant sugar beet (Beta vulgaris).</title>
        <authorList>
            <person name="Dohm J.C."/>
            <person name="Minoche A.E."/>
            <person name="Holtgrawe D."/>
            <person name="Capella-Gutierrez S."/>
            <person name="Zakrzewski F."/>
            <person name="Tafer H."/>
            <person name="Rupp O."/>
            <person name="Sorensen T.R."/>
            <person name="Stracke R."/>
            <person name="Reinhardt R."/>
            <person name="Goesmann A."/>
            <person name="Kraft T."/>
            <person name="Schulz B."/>
            <person name="Stadler P.F."/>
            <person name="Schmidt T."/>
            <person name="Gabaldon T."/>
            <person name="Lehrach H."/>
            <person name="Weisshaar B."/>
            <person name="Himmelbauer H."/>
        </authorList>
    </citation>
    <scope>NUCLEOTIDE SEQUENCE [LARGE SCALE GENOMIC DNA]</scope>
    <source>
        <tissue evidence="9">Taproot</tissue>
    </source>
</reference>
<organism evidence="9 10">
    <name type="scientific">Beta vulgaris subsp. vulgaris</name>
    <name type="common">Beet</name>
    <dbReference type="NCBI Taxonomy" id="3555"/>
    <lineage>
        <taxon>Eukaryota</taxon>
        <taxon>Viridiplantae</taxon>
        <taxon>Streptophyta</taxon>
        <taxon>Embryophyta</taxon>
        <taxon>Tracheophyta</taxon>
        <taxon>Spermatophyta</taxon>
        <taxon>Magnoliopsida</taxon>
        <taxon>eudicotyledons</taxon>
        <taxon>Gunneridae</taxon>
        <taxon>Pentapetalae</taxon>
        <taxon>Caryophyllales</taxon>
        <taxon>Chenopodiaceae</taxon>
        <taxon>Betoideae</taxon>
        <taxon>Beta</taxon>
    </lineage>
</organism>
<feature type="signal peptide" evidence="6">
    <location>
        <begin position="1"/>
        <end position="18"/>
    </location>
</feature>
<evidence type="ECO:0000256" key="4">
    <source>
        <dbReference type="ARBA" id="ARBA00022821"/>
    </source>
</evidence>
<proteinExistence type="predicted"/>
<sequence>MAQALMAALVAKVLISMGEFAYEETASWIGANDDLKKLKKTMKMIEYRVRDAEKRQEDDNSESVKLWLYRLRQLLYRADDLFDNILTLKRQKKRDEKTTFKKVGILLSIPNPINTVKLALKIRKAENSSICSLPALNLRGDLTIKFREWRVNAVVEAQRVNLTANGHLTSLSLKFQLEGEQVTLASCEIDDMLACLHLPPYLKYMEFDGYIGHKMPHRWLDGLTNLISVSISRCNSCRVVPHLGMLPHLKFLYIKDLEALEYIEDEAGILADNDYLPFLEVLELEDLPQLKGWTRPSNDTGEQKKLLFPRLFQMKLNGCRELISMPQAPKLESLDVRRINGNMLKSILTLLHDHEAPSSSSPPSSALKRLSIYMIHDELESLSISSSLCNLNTLEISYCYQLQSLMFESPNSIRHLDMKFCKSLRNISEGLQHLSVLEKLEIRCCEQLEEEQEAQDEGDTTQSWEALTRLRWLQLLEIPKMTKLPRGITCLITLQRLSVSTLENLTALPEEIGNLSQLRELFITRCPKLKSLPPSLWGLTSLEKIHILGCSDLANRYKLDGEDYHLIQHVPHVNIEG</sequence>
<accession>A0A0J8FQR9</accession>
<keyword evidence="4" id="KW-0611">Plant defense</keyword>
<evidence type="ECO:0000313" key="9">
    <source>
        <dbReference type="EMBL" id="KMT18131.1"/>
    </source>
</evidence>
<feature type="chain" id="PRO_5005297667" evidence="6">
    <location>
        <begin position="19"/>
        <end position="577"/>
    </location>
</feature>
<dbReference type="InterPro" id="IPR032675">
    <property type="entry name" value="LRR_dom_sf"/>
</dbReference>
<dbReference type="eggNOG" id="KOG4658">
    <property type="taxonomic scope" value="Eukaryota"/>
</dbReference>
<evidence type="ECO:0000256" key="2">
    <source>
        <dbReference type="ARBA" id="ARBA00022737"/>
    </source>
</evidence>
<dbReference type="Pfam" id="PF25019">
    <property type="entry name" value="LRR_R13L1-DRL21"/>
    <property type="match status" value="1"/>
</dbReference>
<keyword evidence="5" id="KW-0067">ATP-binding</keyword>
<keyword evidence="3" id="KW-0547">Nucleotide-binding</keyword>
<dbReference type="Proteomes" id="UP000035740">
    <property type="component" value="Chromosome 2"/>
</dbReference>
<dbReference type="SUPFAM" id="SSF52058">
    <property type="entry name" value="L domain-like"/>
    <property type="match status" value="1"/>
</dbReference>
<evidence type="ECO:0000259" key="8">
    <source>
        <dbReference type="Pfam" id="PF25019"/>
    </source>
</evidence>
<dbReference type="EMBL" id="KQ090038">
    <property type="protein sequence ID" value="KMT18131.1"/>
    <property type="molecule type" value="Genomic_DNA"/>
</dbReference>
<dbReference type="Pfam" id="PF18052">
    <property type="entry name" value="Rx_N"/>
    <property type="match status" value="1"/>
</dbReference>
<evidence type="ECO:0000256" key="5">
    <source>
        <dbReference type="ARBA" id="ARBA00022840"/>
    </source>
</evidence>
<dbReference type="OMA" id="EIRCCEQ"/>
<protein>
    <submittedName>
        <fullName evidence="9">Uncharacterized protein</fullName>
    </submittedName>
</protein>
<dbReference type="AlphaFoldDB" id="A0A0J8FQR9"/>
<evidence type="ECO:0000259" key="7">
    <source>
        <dbReference type="Pfam" id="PF18052"/>
    </source>
</evidence>
<dbReference type="Gene3D" id="1.20.5.4130">
    <property type="match status" value="1"/>
</dbReference>
<evidence type="ECO:0000256" key="3">
    <source>
        <dbReference type="ARBA" id="ARBA00022741"/>
    </source>
</evidence>
<dbReference type="InterPro" id="IPR041118">
    <property type="entry name" value="Rx_N"/>
</dbReference>
<feature type="domain" description="R13L1/DRL21-like LRR repeat region" evidence="8">
    <location>
        <begin position="132"/>
        <end position="256"/>
    </location>
</feature>
<keyword evidence="1" id="KW-0433">Leucine-rich repeat</keyword>
<dbReference type="InterPro" id="IPR056789">
    <property type="entry name" value="LRR_R13L1-DRL21"/>
</dbReference>
<keyword evidence="2" id="KW-0677">Repeat</keyword>
<dbReference type="GO" id="GO:0006952">
    <property type="term" value="P:defense response"/>
    <property type="evidence" value="ECO:0007669"/>
    <property type="project" value="UniProtKB-KW"/>
</dbReference>
<keyword evidence="6" id="KW-0732">Signal</keyword>
<keyword evidence="10" id="KW-1185">Reference proteome</keyword>
<evidence type="ECO:0000313" key="10">
    <source>
        <dbReference type="Proteomes" id="UP000035740"/>
    </source>
</evidence>
<dbReference type="Gene3D" id="3.80.10.10">
    <property type="entry name" value="Ribonuclease Inhibitor"/>
    <property type="match status" value="3"/>
</dbReference>
<feature type="domain" description="Disease resistance N-terminal" evidence="7">
    <location>
        <begin position="11"/>
        <end position="99"/>
    </location>
</feature>
<dbReference type="GO" id="GO:0005524">
    <property type="term" value="F:ATP binding"/>
    <property type="evidence" value="ECO:0007669"/>
    <property type="project" value="UniProtKB-KW"/>
</dbReference>
<dbReference type="PANTHER" id="PTHR36766:SF70">
    <property type="entry name" value="DISEASE RESISTANCE PROTEIN RGA4"/>
    <property type="match status" value="1"/>
</dbReference>
<gene>
    <name evidence="9" type="ORF">BVRB_2g031600</name>
</gene>
<name>A0A0J8FQR9_BETVV</name>
<dbReference type="OrthoDB" id="1429443at2759"/>